<protein>
    <submittedName>
        <fullName evidence="1">Uncharacterized protein</fullName>
    </submittedName>
</protein>
<organism evidence="1 2">
    <name type="scientific">Emergomyces pasteurianus Ep9510</name>
    <dbReference type="NCBI Taxonomy" id="1447872"/>
    <lineage>
        <taxon>Eukaryota</taxon>
        <taxon>Fungi</taxon>
        <taxon>Dikarya</taxon>
        <taxon>Ascomycota</taxon>
        <taxon>Pezizomycotina</taxon>
        <taxon>Eurotiomycetes</taxon>
        <taxon>Eurotiomycetidae</taxon>
        <taxon>Onygenales</taxon>
        <taxon>Ajellomycetaceae</taxon>
        <taxon>Emergomyces</taxon>
    </lineage>
</organism>
<evidence type="ECO:0000313" key="1">
    <source>
        <dbReference type="EMBL" id="OJD18925.1"/>
    </source>
</evidence>
<dbReference type="OrthoDB" id="4183264at2759"/>
<sequence length="245" mass="27940">MSSISGGIEIPFQKPPLGLSRPFLRDMYLLVEPLATLPDPPARRTLNYNAKEPSKPALYKQPPSDENFALFSSPGATTPLSVVETEEDLAKSYFISLEEKIKSFGCDFNPKAWMVHVPAMTEKIVKDATPGTFRHFLMLLLEPDETFAKAQHSVQNWLEERYPDRAVDNIPEKQLLLGEIELLRKLVEPLREEGKAIHWVEKNPCKNTFTMRSLNKANKIIMEFENEAITRTILDEEGELFCSFN</sequence>
<comment type="caution">
    <text evidence="1">The sequence shown here is derived from an EMBL/GenBank/DDBJ whole genome shotgun (WGS) entry which is preliminary data.</text>
</comment>
<gene>
    <name evidence="1" type="ORF">AJ78_01111</name>
</gene>
<dbReference type="EMBL" id="LGRN01000022">
    <property type="protein sequence ID" value="OJD18925.1"/>
    <property type="molecule type" value="Genomic_DNA"/>
</dbReference>
<dbReference type="Proteomes" id="UP000182235">
    <property type="component" value="Unassembled WGS sequence"/>
</dbReference>
<dbReference type="VEuPathDB" id="FungiDB:AJ78_01111"/>
<accession>A0A1J9QUI5</accession>
<reference evidence="1 2" key="1">
    <citation type="submission" date="2015-07" db="EMBL/GenBank/DDBJ databases">
        <title>Emmonsia species relationships and genome sequence.</title>
        <authorList>
            <consortium name="The Broad Institute Genomics Platform"/>
            <person name="Cuomo C.A."/>
            <person name="Munoz J.F."/>
            <person name="Imamovic A."/>
            <person name="Priest M.E."/>
            <person name="Young S."/>
            <person name="Clay O.K."/>
            <person name="McEwen J.G."/>
        </authorList>
    </citation>
    <scope>NUCLEOTIDE SEQUENCE [LARGE SCALE GENOMIC DNA]</scope>
    <source>
        <strain evidence="1 2">UAMH 9510</strain>
    </source>
</reference>
<keyword evidence="2" id="KW-1185">Reference proteome</keyword>
<dbReference type="AlphaFoldDB" id="A0A1J9QUI5"/>
<name>A0A1J9QUI5_9EURO</name>
<proteinExistence type="predicted"/>
<evidence type="ECO:0000313" key="2">
    <source>
        <dbReference type="Proteomes" id="UP000182235"/>
    </source>
</evidence>